<keyword evidence="1" id="KW-0472">Membrane</keyword>
<keyword evidence="1" id="KW-1133">Transmembrane helix</keyword>
<evidence type="ECO:0000313" key="2">
    <source>
        <dbReference type="EMBL" id="KAL0102663.1"/>
    </source>
</evidence>
<organism evidence="2 3">
    <name type="scientific">Cardiocondyla obscurior</name>
    <dbReference type="NCBI Taxonomy" id="286306"/>
    <lineage>
        <taxon>Eukaryota</taxon>
        <taxon>Metazoa</taxon>
        <taxon>Ecdysozoa</taxon>
        <taxon>Arthropoda</taxon>
        <taxon>Hexapoda</taxon>
        <taxon>Insecta</taxon>
        <taxon>Pterygota</taxon>
        <taxon>Neoptera</taxon>
        <taxon>Endopterygota</taxon>
        <taxon>Hymenoptera</taxon>
        <taxon>Apocrita</taxon>
        <taxon>Aculeata</taxon>
        <taxon>Formicoidea</taxon>
        <taxon>Formicidae</taxon>
        <taxon>Myrmicinae</taxon>
        <taxon>Cardiocondyla</taxon>
    </lineage>
</organism>
<name>A0AAW2EH44_9HYME</name>
<keyword evidence="3" id="KW-1185">Reference proteome</keyword>
<accession>A0AAW2EH44</accession>
<comment type="caution">
    <text evidence="2">The sequence shown here is derived from an EMBL/GenBank/DDBJ whole genome shotgun (WGS) entry which is preliminary data.</text>
</comment>
<keyword evidence="1" id="KW-0812">Transmembrane</keyword>
<protein>
    <submittedName>
        <fullName evidence="2">Uncharacterized protein</fullName>
    </submittedName>
</protein>
<sequence>MEPYTEKGDALLPRRYAIELVTRAWQSPSIRTKCGNTRTERLTADYTPCTRVTRLPIRLIAPSNRVSTLVEGTTRGPSHCRRSRTAIIVRLIFLFFFFFFCFTCLVVDRSMARRYSRAIRQACCHIRDPA</sequence>
<dbReference type="EMBL" id="JADYXP020000022">
    <property type="protein sequence ID" value="KAL0102663.1"/>
    <property type="molecule type" value="Genomic_DNA"/>
</dbReference>
<feature type="transmembrane region" description="Helical" evidence="1">
    <location>
        <begin position="87"/>
        <end position="107"/>
    </location>
</feature>
<dbReference type="AlphaFoldDB" id="A0AAW2EH44"/>
<proteinExistence type="predicted"/>
<evidence type="ECO:0000256" key="1">
    <source>
        <dbReference type="SAM" id="Phobius"/>
    </source>
</evidence>
<evidence type="ECO:0000313" key="3">
    <source>
        <dbReference type="Proteomes" id="UP001430953"/>
    </source>
</evidence>
<reference evidence="2 3" key="1">
    <citation type="submission" date="2023-03" db="EMBL/GenBank/DDBJ databases">
        <title>High recombination rates correlate with genetic variation in Cardiocondyla obscurior ants.</title>
        <authorList>
            <person name="Errbii M."/>
        </authorList>
    </citation>
    <scope>NUCLEOTIDE SEQUENCE [LARGE SCALE GENOMIC DNA]</scope>
    <source>
        <strain evidence="2">Alpha-2009</strain>
        <tissue evidence="2">Whole body</tissue>
    </source>
</reference>
<dbReference type="Proteomes" id="UP001430953">
    <property type="component" value="Unassembled WGS sequence"/>
</dbReference>
<gene>
    <name evidence="2" type="ORF">PUN28_018160</name>
</gene>